<feature type="domain" description="DUF218" evidence="8">
    <location>
        <begin position="56"/>
        <end position="171"/>
    </location>
</feature>
<protein>
    <submittedName>
        <fullName evidence="9">SanA protein</fullName>
    </submittedName>
</protein>
<dbReference type="Proteomes" id="UP000018680">
    <property type="component" value="Chromosome"/>
</dbReference>
<dbReference type="KEGG" id="slr:L21SP2_1270"/>
<sequence>MNKVRIITRIIAFSIPLFLLSLILSYSVITQQAGDNLYDTLKDLPSREVGLLLGTSPRTRKGTASEFFQNRIEAAVLLYRSGRIRYILASGDNSSMQYNEPIYMQKELMARGIPADRIVLDYAGFSTLDSVIRARKVFGQEDPIIISQRFHNERALYIAASQNMNAVAYNAKDVGGVAGLSVLVREVLARVKALLDVHILNRTPKFLGDPEAIPPLVIPENDMS</sequence>
<evidence type="ECO:0000259" key="8">
    <source>
        <dbReference type="Pfam" id="PF02698"/>
    </source>
</evidence>
<dbReference type="HOGENOM" id="CLU_051474_0_2_12"/>
<keyword evidence="2" id="KW-1003">Cell membrane</keyword>
<dbReference type="GO" id="GO:0005886">
    <property type="term" value="C:plasma membrane"/>
    <property type="evidence" value="ECO:0007669"/>
    <property type="project" value="UniProtKB-SubCell"/>
</dbReference>
<comment type="subcellular location">
    <subcellularLocation>
        <location evidence="1">Cell inner membrane</location>
        <topology evidence="1">Single-pass membrane protein</topology>
    </subcellularLocation>
</comment>
<evidence type="ECO:0000256" key="7">
    <source>
        <dbReference type="ARBA" id="ARBA00037355"/>
    </source>
</evidence>
<keyword evidence="3" id="KW-0997">Cell inner membrane</keyword>
<comment type="function">
    <text evidence="7">Participates in the barrier function of the cell envelope.</text>
</comment>
<evidence type="ECO:0000256" key="2">
    <source>
        <dbReference type="ARBA" id="ARBA00022475"/>
    </source>
</evidence>
<dbReference type="EMBL" id="CP006939">
    <property type="protein sequence ID" value="AHC14671.1"/>
    <property type="molecule type" value="Genomic_DNA"/>
</dbReference>
<dbReference type="CDD" id="cd06259">
    <property type="entry name" value="YdcF-like"/>
    <property type="match status" value="1"/>
</dbReference>
<dbReference type="PATRIC" id="fig|1307761.3.peg.1263"/>
<reference evidence="9 10" key="1">
    <citation type="journal article" date="2015" name="Stand. Genomic Sci.">
        <title>Complete genome sequence and description of Salinispira pacifica gen. nov., sp. nov., a novel spirochaete isolated form a hypersaline microbial mat.</title>
        <authorList>
            <person name="Ben Hania W."/>
            <person name="Joseph M."/>
            <person name="Schumann P."/>
            <person name="Bunk B."/>
            <person name="Fiebig A."/>
            <person name="Sproer C."/>
            <person name="Klenk H.P."/>
            <person name="Fardeau M.L."/>
            <person name="Spring S."/>
        </authorList>
    </citation>
    <scope>NUCLEOTIDE SEQUENCE [LARGE SCALE GENOMIC DNA]</scope>
    <source>
        <strain evidence="9 10">L21-RPul-D2</strain>
    </source>
</reference>
<dbReference type="Pfam" id="PF02698">
    <property type="entry name" value="DUF218"/>
    <property type="match status" value="1"/>
</dbReference>
<organism evidence="9 10">
    <name type="scientific">Salinispira pacifica</name>
    <dbReference type="NCBI Taxonomy" id="1307761"/>
    <lineage>
        <taxon>Bacteria</taxon>
        <taxon>Pseudomonadati</taxon>
        <taxon>Spirochaetota</taxon>
        <taxon>Spirochaetia</taxon>
        <taxon>Spirochaetales</taxon>
        <taxon>Spirochaetaceae</taxon>
        <taxon>Salinispira</taxon>
    </lineage>
</organism>
<evidence type="ECO:0000313" key="10">
    <source>
        <dbReference type="Proteomes" id="UP000018680"/>
    </source>
</evidence>
<name>V5WHM4_9SPIO</name>
<evidence type="ECO:0000313" key="9">
    <source>
        <dbReference type="EMBL" id="AHC14671.1"/>
    </source>
</evidence>
<evidence type="ECO:0000256" key="6">
    <source>
        <dbReference type="ARBA" id="ARBA00023136"/>
    </source>
</evidence>
<dbReference type="InterPro" id="IPR051599">
    <property type="entry name" value="Cell_Envelope_Assoc"/>
</dbReference>
<dbReference type="RefSeq" id="WP_024267595.1">
    <property type="nucleotide sequence ID" value="NC_023035.1"/>
</dbReference>
<dbReference type="STRING" id="1307761.L21SP2_1270"/>
<dbReference type="OrthoDB" id="9782395at2"/>
<keyword evidence="4" id="KW-0812">Transmembrane</keyword>
<dbReference type="AlphaFoldDB" id="V5WHM4"/>
<keyword evidence="10" id="KW-1185">Reference proteome</keyword>
<proteinExistence type="predicted"/>
<evidence type="ECO:0000256" key="3">
    <source>
        <dbReference type="ARBA" id="ARBA00022519"/>
    </source>
</evidence>
<gene>
    <name evidence="9" type="ORF">L21SP2_1270</name>
</gene>
<evidence type="ECO:0000256" key="4">
    <source>
        <dbReference type="ARBA" id="ARBA00022692"/>
    </source>
</evidence>
<evidence type="ECO:0000256" key="1">
    <source>
        <dbReference type="ARBA" id="ARBA00004377"/>
    </source>
</evidence>
<dbReference type="InterPro" id="IPR003848">
    <property type="entry name" value="DUF218"/>
</dbReference>
<dbReference type="PANTHER" id="PTHR30336:SF0">
    <property type="entry name" value="PROTEIN SANA"/>
    <property type="match status" value="1"/>
</dbReference>
<accession>V5WHM4</accession>
<keyword evidence="5" id="KW-1133">Transmembrane helix</keyword>
<keyword evidence="6" id="KW-0472">Membrane</keyword>
<dbReference type="PANTHER" id="PTHR30336">
    <property type="entry name" value="INNER MEMBRANE PROTEIN, PROBABLE PERMEASE"/>
    <property type="match status" value="1"/>
</dbReference>
<evidence type="ECO:0000256" key="5">
    <source>
        <dbReference type="ARBA" id="ARBA00022989"/>
    </source>
</evidence>
<dbReference type="eggNOG" id="COG2949">
    <property type="taxonomic scope" value="Bacteria"/>
</dbReference>